<organism evidence="2 3">
    <name type="scientific">Physocladia obscura</name>
    <dbReference type="NCBI Taxonomy" id="109957"/>
    <lineage>
        <taxon>Eukaryota</taxon>
        <taxon>Fungi</taxon>
        <taxon>Fungi incertae sedis</taxon>
        <taxon>Chytridiomycota</taxon>
        <taxon>Chytridiomycota incertae sedis</taxon>
        <taxon>Chytridiomycetes</taxon>
        <taxon>Chytridiales</taxon>
        <taxon>Chytriomycetaceae</taxon>
        <taxon>Physocladia</taxon>
    </lineage>
</organism>
<comment type="caution">
    <text evidence="2">The sequence shown here is derived from an EMBL/GenBank/DDBJ whole genome shotgun (WGS) entry which is preliminary data.</text>
</comment>
<evidence type="ECO:0000313" key="2">
    <source>
        <dbReference type="EMBL" id="KAJ3079299.1"/>
    </source>
</evidence>
<feature type="region of interest" description="Disordered" evidence="1">
    <location>
        <begin position="1"/>
        <end position="139"/>
    </location>
</feature>
<evidence type="ECO:0000256" key="1">
    <source>
        <dbReference type="SAM" id="MobiDB-lite"/>
    </source>
</evidence>
<feature type="compositionally biased region" description="Polar residues" evidence="1">
    <location>
        <begin position="1"/>
        <end position="21"/>
    </location>
</feature>
<sequence length="192" mass="21284">MFNQGGSSSSTNIQPTLSSAPHKTHFRLPKPAATMPKSATAEEADFSDWDDTEYVAQDGTNSSDKESQAKEGTDEAKEGTDEAKGGTDEAKEGTDASSDEEKATKPKRVYSEAQKLARKLKQRERYPVIKDARNRKRRKLNPKSLEIYSIPDGLKAVIEEKKLGLLAKYNLSFGNTTELTGNRRLKENTTKK</sequence>
<gene>
    <name evidence="2" type="ORF">HK100_010455</name>
</gene>
<proteinExistence type="predicted"/>
<accession>A0AAD5SLV2</accession>
<feature type="non-terminal residue" evidence="2">
    <location>
        <position position="192"/>
    </location>
</feature>
<evidence type="ECO:0000313" key="3">
    <source>
        <dbReference type="Proteomes" id="UP001211907"/>
    </source>
</evidence>
<feature type="compositionally biased region" description="Basic and acidic residues" evidence="1">
    <location>
        <begin position="63"/>
        <end position="104"/>
    </location>
</feature>
<keyword evidence="3" id="KW-1185">Reference proteome</keyword>
<reference evidence="2" key="1">
    <citation type="submission" date="2020-05" db="EMBL/GenBank/DDBJ databases">
        <title>Phylogenomic resolution of chytrid fungi.</title>
        <authorList>
            <person name="Stajich J.E."/>
            <person name="Amses K."/>
            <person name="Simmons R."/>
            <person name="Seto K."/>
            <person name="Myers J."/>
            <person name="Bonds A."/>
            <person name="Quandt C.A."/>
            <person name="Barry K."/>
            <person name="Liu P."/>
            <person name="Grigoriev I."/>
            <person name="Longcore J.E."/>
            <person name="James T.Y."/>
        </authorList>
    </citation>
    <scope>NUCLEOTIDE SEQUENCE</scope>
    <source>
        <strain evidence="2">JEL0513</strain>
    </source>
</reference>
<dbReference type="AlphaFoldDB" id="A0AAD5SLV2"/>
<feature type="compositionally biased region" description="Acidic residues" evidence="1">
    <location>
        <begin position="42"/>
        <end position="53"/>
    </location>
</feature>
<protein>
    <submittedName>
        <fullName evidence="2">Uncharacterized protein</fullName>
    </submittedName>
</protein>
<name>A0AAD5SLV2_9FUNG</name>
<dbReference type="EMBL" id="JADGJH010005778">
    <property type="protein sequence ID" value="KAJ3079299.1"/>
    <property type="molecule type" value="Genomic_DNA"/>
</dbReference>
<dbReference type="Proteomes" id="UP001211907">
    <property type="component" value="Unassembled WGS sequence"/>
</dbReference>
<feature type="compositionally biased region" description="Basic and acidic residues" evidence="1">
    <location>
        <begin position="123"/>
        <end position="132"/>
    </location>
</feature>